<organism evidence="1 2">
    <name type="scientific">Parvularcula dongshanensis</name>
    <dbReference type="NCBI Taxonomy" id="1173995"/>
    <lineage>
        <taxon>Bacteria</taxon>
        <taxon>Pseudomonadati</taxon>
        <taxon>Pseudomonadota</taxon>
        <taxon>Alphaproteobacteria</taxon>
        <taxon>Parvularculales</taxon>
        <taxon>Parvularculaceae</taxon>
        <taxon>Parvularcula</taxon>
    </lineage>
</organism>
<gene>
    <name evidence="1" type="ORF">GGQ59_000370</name>
</gene>
<evidence type="ECO:0000313" key="1">
    <source>
        <dbReference type="EMBL" id="MBB4657870.1"/>
    </source>
</evidence>
<sequence length="191" mass="20506">MMLSRRKSAAPETAVDFSASLSRALRKPTIHREDGETGRAAGPAIQAIEALEATLDVLNQAGGAVRDAARHVIAAASQPDVAARALLAERYDDARAQVERLAQAAPEAAHILVAPMAERLSVPLQGATYAISPFPLTLEEQGLDLPPPNDGFETHAEIAETLRRVETAIERIGRASVVYAKDRAFLQRQAR</sequence>
<dbReference type="AlphaFoldDB" id="A0A840I1A7"/>
<evidence type="ECO:0000313" key="2">
    <source>
        <dbReference type="Proteomes" id="UP000563524"/>
    </source>
</evidence>
<dbReference type="Proteomes" id="UP000563524">
    <property type="component" value="Unassembled WGS sequence"/>
</dbReference>
<keyword evidence="2" id="KW-1185">Reference proteome</keyword>
<proteinExistence type="predicted"/>
<accession>A0A840I1A7</accession>
<dbReference type="EMBL" id="JACHOB010000001">
    <property type="protein sequence ID" value="MBB4657870.1"/>
    <property type="molecule type" value="Genomic_DNA"/>
</dbReference>
<dbReference type="RefSeq" id="WP_183815298.1">
    <property type="nucleotide sequence ID" value="NZ_JACHOB010000001.1"/>
</dbReference>
<comment type="caution">
    <text evidence="1">The sequence shown here is derived from an EMBL/GenBank/DDBJ whole genome shotgun (WGS) entry which is preliminary data.</text>
</comment>
<reference evidence="1 2" key="1">
    <citation type="submission" date="2020-08" db="EMBL/GenBank/DDBJ databases">
        <title>Genomic Encyclopedia of Type Strains, Phase IV (KMG-IV): sequencing the most valuable type-strain genomes for metagenomic binning, comparative biology and taxonomic classification.</title>
        <authorList>
            <person name="Goeker M."/>
        </authorList>
    </citation>
    <scope>NUCLEOTIDE SEQUENCE [LARGE SCALE GENOMIC DNA]</scope>
    <source>
        <strain evidence="1 2">DSM 102850</strain>
    </source>
</reference>
<name>A0A840I1A7_9PROT</name>
<protein>
    <submittedName>
        <fullName evidence="1">Uncharacterized protein</fullName>
    </submittedName>
</protein>